<dbReference type="CDD" id="cd19531">
    <property type="entry name" value="LCL_NRPS-like"/>
    <property type="match status" value="1"/>
</dbReference>
<dbReference type="SUPFAM" id="SSF52777">
    <property type="entry name" value="CoA-dependent acyltransferases"/>
    <property type="match status" value="2"/>
</dbReference>
<keyword evidence="3" id="KW-1185">Reference proteome</keyword>
<sequence length="441" mass="48364">MPASVGQEALWLIDQLNGGSAQYSMVFAFRVHGELNVSALGWGLNQVIARHGALRTTFTEVDGRPRQKIADELVLHLDVEVVSGGDEAVRRRLDQEAGRGFDLHAGPLFRAGLLKTADRDHVLLMAAHHAIFDGRSLDLLMSELREFYTAAVEGGTAAVEPVVAQYADFAGAESDWLESAESKAQLEFWRRTLDGAEPFRLPGSRPRPAIAPDAGETVEFEVAAEDVGDLSGLLAAERVTPFMFMVAVHHVTLARMSGQRDIVVGSPMSNRREVALLRTIGYFLNIVALRIDSAGDRTFRDLLRRVRNVSLDAYENKDYPFEKLVAHLGPRRDRRATALFETVFSFDNASVDVDVWPGLEIEPVDTEEATAKSDMAFSILSTERGFRGSIACRAALFDRATIESLATEFVTTLRRVTRDPDAELPDLLADLPTNGPASSGA</sequence>
<dbReference type="InterPro" id="IPR001242">
    <property type="entry name" value="Condensation_dom"/>
</dbReference>
<dbReference type="Gene3D" id="3.30.559.10">
    <property type="entry name" value="Chloramphenicol acetyltransferase-like domain"/>
    <property type="match status" value="1"/>
</dbReference>
<reference evidence="2 3" key="1">
    <citation type="submission" date="2024-06" db="EMBL/GenBank/DDBJ databases">
        <title>The Natural Products Discovery Center: Release of the First 8490 Sequenced Strains for Exploring Actinobacteria Biosynthetic Diversity.</title>
        <authorList>
            <person name="Kalkreuter E."/>
            <person name="Kautsar S.A."/>
            <person name="Yang D."/>
            <person name="Bader C.D."/>
            <person name="Teijaro C.N."/>
            <person name="Fluegel L."/>
            <person name="Davis C.M."/>
            <person name="Simpson J.R."/>
            <person name="Lauterbach L."/>
            <person name="Steele A.D."/>
            <person name="Gui C."/>
            <person name="Meng S."/>
            <person name="Li G."/>
            <person name="Viehrig K."/>
            <person name="Ye F."/>
            <person name="Su P."/>
            <person name="Kiefer A.F."/>
            <person name="Nichols A."/>
            <person name="Cepeda A.J."/>
            <person name="Yan W."/>
            <person name="Fan B."/>
            <person name="Jiang Y."/>
            <person name="Adhikari A."/>
            <person name="Zheng C.-J."/>
            <person name="Schuster L."/>
            <person name="Cowan T.M."/>
            <person name="Smanski M.J."/>
            <person name="Chevrette M.G."/>
            <person name="De Carvalho L.P.S."/>
            <person name="Shen B."/>
        </authorList>
    </citation>
    <scope>NUCLEOTIDE SEQUENCE [LARGE SCALE GENOMIC DNA]</scope>
    <source>
        <strain evidence="2 3">NPDC047833</strain>
    </source>
</reference>
<evidence type="ECO:0000259" key="1">
    <source>
        <dbReference type="Pfam" id="PF00668"/>
    </source>
</evidence>
<dbReference type="EMBL" id="JBEYRS010000004">
    <property type="protein sequence ID" value="MEW2362620.1"/>
    <property type="molecule type" value="Genomic_DNA"/>
</dbReference>
<dbReference type="RefSeq" id="WP_359777651.1">
    <property type="nucleotide sequence ID" value="NZ_JBEYRR010000004.1"/>
</dbReference>
<proteinExistence type="predicted"/>
<dbReference type="PANTHER" id="PTHR45398">
    <property type="match status" value="1"/>
</dbReference>
<accession>A0ABV3LTH2</accession>
<feature type="domain" description="Condensation" evidence="1">
    <location>
        <begin position="2"/>
        <end position="426"/>
    </location>
</feature>
<dbReference type="InterPro" id="IPR023213">
    <property type="entry name" value="CAT-like_dom_sf"/>
</dbReference>
<dbReference type="Gene3D" id="3.30.559.30">
    <property type="entry name" value="Nonribosomal peptide synthetase, condensation domain"/>
    <property type="match status" value="1"/>
</dbReference>
<comment type="caution">
    <text evidence="2">The sequence shown here is derived from an EMBL/GenBank/DDBJ whole genome shotgun (WGS) entry which is preliminary data.</text>
</comment>
<name>A0ABV3LTH2_9ACTN</name>
<gene>
    <name evidence="2" type="ORF">AB0887_11780</name>
</gene>
<evidence type="ECO:0000313" key="2">
    <source>
        <dbReference type="EMBL" id="MEW2362620.1"/>
    </source>
</evidence>
<protein>
    <submittedName>
        <fullName evidence="2">Condensation domain-containing protein</fullName>
    </submittedName>
</protein>
<dbReference type="Proteomes" id="UP001553843">
    <property type="component" value="Unassembled WGS sequence"/>
</dbReference>
<evidence type="ECO:0000313" key="3">
    <source>
        <dbReference type="Proteomes" id="UP001553843"/>
    </source>
</evidence>
<dbReference type="Pfam" id="PF00668">
    <property type="entry name" value="Condensation"/>
    <property type="match status" value="1"/>
</dbReference>
<organism evidence="2 3">
    <name type="scientific">Streptomyces huasconensis</name>
    <dbReference type="NCBI Taxonomy" id="1854574"/>
    <lineage>
        <taxon>Bacteria</taxon>
        <taxon>Bacillati</taxon>
        <taxon>Actinomycetota</taxon>
        <taxon>Actinomycetes</taxon>
        <taxon>Kitasatosporales</taxon>
        <taxon>Streptomycetaceae</taxon>
        <taxon>Streptomyces</taxon>
    </lineage>
</organism>
<dbReference type="PANTHER" id="PTHR45398:SF1">
    <property type="entry name" value="ENZYME, PUTATIVE (JCVI)-RELATED"/>
    <property type="match status" value="1"/>
</dbReference>